<dbReference type="EMBL" id="JABFBC010000001">
    <property type="protein sequence ID" value="NNU80654.1"/>
    <property type="molecule type" value="Genomic_DNA"/>
</dbReference>
<dbReference type="InterPro" id="IPR045974">
    <property type="entry name" value="DUF5930"/>
</dbReference>
<dbReference type="SUPFAM" id="SSF51261">
    <property type="entry name" value="Duplicated hybrid motif"/>
    <property type="match status" value="1"/>
</dbReference>
<reference evidence="6 7" key="1">
    <citation type="submission" date="2020-05" db="EMBL/GenBank/DDBJ databases">
        <title>Gimesia benthica sp. nov., a novel planctomycete isolated from a deep-sea water sample of the Northwest Indian Ocean.</title>
        <authorList>
            <person name="Wang J."/>
            <person name="Ruan C."/>
            <person name="Song L."/>
            <person name="Zhu Y."/>
            <person name="Li A."/>
            <person name="Zheng X."/>
            <person name="Wang L."/>
            <person name="Lu Z."/>
            <person name="Huang Y."/>
            <person name="Du W."/>
            <person name="Zhou Y."/>
            <person name="Huang L."/>
            <person name="Dai X."/>
        </authorList>
    </citation>
    <scope>NUCLEOTIDE SEQUENCE [LARGE SCALE GENOMIC DNA]</scope>
    <source>
        <strain evidence="6 7">YYQ-30</strain>
    </source>
</reference>
<keyword evidence="1" id="KW-0732">Signal</keyword>
<keyword evidence="2" id="KW-0175">Coiled coil</keyword>
<proteinExistence type="predicted"/>
<feature type="transmembrane region" description="Helical" evidence="3">
    <location>
        <begin position="41"/>
        <end position="63"/>
    </location>
</feature>
<dbReference type="InterPro" id="IPR011055">
    <property type="entry name" value="Dup_hybrid_motif"/>
</dbReference>
<sequence>MTAETTPASHAGQPARPTARKIVIQTHHATREIALTPSRMALLAGAAVLGLGWTLTATAGFVVSALSPEGAVRGELELVEAAYEDRIATLDTALAEATRRADDTAARLDLALGQIVTQQAMLQEALASETELRSSIGAMRDKLAEAVAARDSAEDRARELTASLTAVRNAADGAGSAEEMEIVLSALSDALHNAVRERDTHRSDLTRLESEIATMELRMQVNADRQERLVASLEDAVQASFGPLESMFEKSGLNVDTLISGVRQSYNGMGGPETLFRASLGGSDPELDERFSALMSDMDRMNMMRIAAAKIPYTMPVRVAHRFTSGFGTRRDPFNGGRRAHNGVDFAAGRGTPIEATADGTVTFAGWQSGYGNFIKIRHAYGFETHYAHLNKIHVKVGDRIARGDHIGDMGTTGRSTGVHLHYEVHLGGKPVNPMTYIRAGRDVF</sequence>
<accession>A0A849L348</accession>
<evidence type="ECO:0000256" key="3">
    <source>
        <dbReference type="SAM" id="Phobius"/>
    </source>
</evidence>
<dbReference type="AlphaFoldDB" id="A0A849L348"/>
<dbReference type="Pfam" id="PF01551">
    <property type="entry name" value="Peptidase_M23"/>
    <property type="match status" value="1"/>
</dbReference>
<evidence type="ECO:0000259" key="5">
    <source>
        <dbReference type="Pfam" id="PF19353"/>
    </source>
</evidence>
<gene>
    <name evidence="6" type="ORF">HMH01_09420</name>
</gene>
<feature type="coiled-coil region" evidence="2">
    <location>
        <begin position="143"/>
        <end position="218"/>
    </location>
</feature>
<dbReference type="RefSeq" id="WP_171324604.1">
    <property type="nucleotide sequence ID" value="NZ_JABFBC010000001.1"/>
</dbReference>
<dbReference type="Gene3D" id="2.70.70.10">
    <property type="entry name" value="Glucose Permease (Domain IIA)"/>
    <property type="match status" value="1"/>
</dbReference>
<evidence type="ECO:0000256" key="2">
    <source>
        <dbReference type="SAM" id="Coils"/>
    </source>
</evidence>
<evidence type="ECO:0000259" key="4">
    <source>
        <dbReference type="Pfam" id="PF01551"/>
    </source>
</evidence>
<feature type="domain" description="M23ase beta-sheet core" evidence="4">
    <location>
        <begin position="340"/>
        <end position="434"/>
    </location>
</feature>
<comment type="caution">
    <text evidence="6">The sequence shown here is derived from an EMBL/GenBank/DDBJ whole genome shotgun (WGS) entry which is preliminary data.</text>
</comment>
<evidence type="ECO:0000313" key="6">
    <source>
        <dbReference type="EMBL" id="NNU80654.1"/>
    </source>
</evidence>
<dbReference type="Pfam" id="PF19353">
    <property type="entry name" value="DUF5930"/>
    <property type="match status" value="1"/>
</dbReference>
<organism evidence="6 7">
    <name type="scientific">Halovulum dunhuangense</name>
    <dbReference type="NCBI Taxonomy" id="1505036"/>
    <lineage>
        <taxon>Bacteria</taxon>
        <taxon>Pseudomonadati</taxon>
        <taxon>Pseudomonadota</taxon>
        <taxon>Alphaproteobacteria</taxon>
        <taxon>Rhodobacterales</taxon>
        <taxon>Paracoccaceae</taxon>
        <taxon>Halovulum</taxon>
    </lineage>
</organism>
<dbReference type="InterPro" id="IPR016047">
    <property type="entry name" value="M23ase_b-sheet_dom"/>
</dbReference>
<dbReference type="FunFam" id="2.70.70.10:FF:000006">
    <property type="entry name" value="M23 family peptidase"/>
    <property type="match status" value="1"/>
</dbReference>
<dbReference type="GO" id="GO:0004222">
    <property type="term" value="F:metalloendopeptidase activity"/>
    <property type="evidence" value="ECO:0007669"/>
    <property type="project" value="TreeGrafter"/>
</dbReference>
<evidence type="ECO:0000313" key="7">
    <source>
        <dbReference type="Proteomes" id="UP000572377"/>
    </source>
</evidence>
<protein>
    <submittedName>
        <fullName evidence="6">Peptidoglycan DD-metalloendopeptidase family protein</fullName>
    </submittedName>
</protein>
<dbReference type="Proteomes" id="UP000572377">
    <property type="component" value="Unassembled WGS sequence"/>
</dbReference>
<keyword evidence="3" id="KW-0812">Transmembrane</keyword>
<name>A0A849L348_9RHOB</name>
<dbReference type="InterPro" id="IPR050570">
    <property type="entry name" value="Cell_wall_metabolism_enzyme"/>
</dbReference>
<dbReference type="PANTHER" id="PTHR21666:SF289">
    <property type="entry name" value="L-ALA--D-GLU ENDOPEPTIDASE"/>
    <property type="match status" value="1"/>
</dbReference>
<keyword evidence="3" id="KW-0472">Membrane</keyword>
<keyword evidence="7" id="KW-1185">Reference proteome</keyword>
<dbReference type="PANTHER" id="PTHR21666">
    <property type="entry name" value="PEPTIDASE-RELATED"/>
    <property type="match status" value="1"/>
</dbReference>
<feature type="domain" description="DUF5930" evidence="5">
    <location>
        <begin position="20"/>
        <end position="322"/>
    </location>
</feature>
<keyword evidence="3" id="KW-1133">Transmembrane helix</keyword>
<dbReference type="CDD" id="cd12797">
    <property type="entry name" value="M23_peptidase"/>
    <property type="match status" value="1"/>
</dbReference>
<evidence type="ECO:0000256" key="1">
    <source>
        <dbReference type="ARBA" id="ARBA00022729"/>
    </source>
</evidence>